<evidence type="ECO:0000313" key="3">
    <source>
        <dbReference type="Proteomes" id="UP000297025"/>
    </source>
</evidence>
<dbReference type="EMBL" id="BMCK01000001">
    <property type="protein sequence ID" value="GGD10235.1"/>
    <property type="molecule type" value="Genomic_DNA"/>
</dbReference>
<dbReference type="Proteomes" id="UP000630594">
    <property type="component" value="Unassembled WGS sequence"/>
</dbReference>
<accession>A0A4P7U8Y8</accession>
<reference evidence="4" key="3">
    <citation type="journal article" date="2019" name="Int. J. Syst. Evol. Microbiol.">
        <title>The Global Catalogue of Microorganisms (GCM) 10K type strain sequencing project: providing services to taxonomists for standard genome sequencing and annotation.</title>
        <authorList>
            <consortium name="The Broad Institute Genomics Platform"/>
            <consortium name="The Broad Institute Genome Sequencing Center for Infectious Disease"/>
            <person name="Wu L."/>
            <person name="Ma J."/>
        </authorList>
    </citation>
    <scope>NUCLEOTIDE SEQUENCE [LARGE SCALE GENOMIC DNA]</scope>
    <source>
        <strain evidence="4">CCM 7403</strain>
    </source>
</reference>
<dbReference type="EMBL" id="CP038462">
    <property type="protein sequence ID" value="QCC76094.1"/>
    <property type="molecule type" value="Genomic_DNA"/>
</dbReference>
<reference evidence="2" key="4">
    <citation type="submission" date="2019-03" db="EMBL/GenBank/DDBJ databases">
        <authorList>
            <person name="Huang Y."/>
        </authorList>
    </citation>
    <scope>NUCLEOTIDE SEQUENCE</scope>
    <source>
        <strain evidence="2">JCM 16608</strain>
    </source>
</reference>
<keyword evidence="4" id="KW-1185">Reference proteome</keyword>
<evidence type="ECO:0000313" key="2">
    <source>
        <dbReference type="EMBL" id="QCC76094.1"/>
    </source>
</evidence>
<sequence length="61" mass="6455">METPAAHRTLENVGVDELLDDLADVHVPVLAVAGERRVKAIVCTLALDEHVRGISVGATNP</sequence>
<reference evidence="1" key="2">
    <citation type="journal article" date="2014" name="Int. J. Syst. Evol. Microbiol.">
        <title>Complete genome of a new Firmicutes species belonging to the dominant human colonic microbiota ('Ruminococcus bicirculans') reveals two chromosomes and a selective capacity to utilize plant glucans.</title>
        <authorList>
            <consortium name="NISC Comparative Sequencing Program"/>
            <person name="Wegmann U."/>
            <person name="Louis P."/>
            <person name="Goesmann A."/>
            <person name="Henrissat B."/>
            <person name="Duncan S.H."/>
            <person name="Flint H.J."/>
        </authorList>
    </citation>
    <scope>NUCLEOTIDE SEQUENCE</scope>
    <source>
        <strain evidence="1">CCM 7403</strain>
    </source>
</reference>
<dbReference type="RefSeq" id="WP_135831143.1">
    <property type="nucleotide sequence ID" value="NZ_BMCK01000001.1"/>
</dbReference>
<dbReference type="KEGG" id="ndp:E2C04_00770"/>
<organism evidence="2 3">
    <name type="scientific">Nocardioides daphniae</name>
    <dbReference type="NCBI Taxonomy" id="402297"/>
    <lineage>
        <taxon>Bacteria</taxon>
        <taxon>Bacillati</taxon>
        <taxon>Actinomycetota</taxon>
        <taxon>Actinomycetes</taxon>
        <taxon>Propionibacteriales</taxon>
        <taxon>Nocardioidaceae</taxon>
        <taxon>Nocardioides</taxon>
    </lineage>
</organism>
<name>A0A4P7U8Y8_9ACTN</name>
<dbReference type="AlphaFoldDB" id="A0A4P7U8Y8"/>
<evidence type="ECO:0000313" key="1">
    <source>
        <dbReference type="EMBL" id="GGD10235.1"/>
    </source>
</evidence>
<evidence type="ECO:0000313" key="4">
    <source>
        <dbReference type="Proteomes" id="UP000630594"/>
    </source>
</evidence>
<reference evidence="1" key="5">
    <citation type="submission" date="2024-05" db="EMBL/GenBank/DDBJ databases">
        <authorList>
            <person name="Sun Q."/>
            <person name="Sedlacek I."/>
        </authorList>
    </citation>
    <scope>NUCLEOTIDE SEQUENCE</scope>
    <source>
        <strain evidence="1">CCM 7403</strain>
    </source>
</reference>
<dbReference type="Proteomes" id="UP000297025">
    <property type="component" value="Chromosome"/>
</dbReference>
<reference evidence="2 3" key="1">
    <citation type="journal article" date="2008" name="Int. J. Syst. Evol. Microbiol.">
        <title>Nocardioides daphniae sp. nov., isolated from Daphnia cucullata (Crustacea: Cladocera).</title>
        <authorList>
            <person name="Toth E.M."/>
            <person name="Keki Z."/>
            <person name="Homonnay Z.G."/>
            <person name="Borsodi A.K."/>
            <person name="Marialigeti K."/>
            <person name="Schumann P."/>
        </authorList>
    </citation>
    <scope>NUCLEOTIDE SEQUENCE [LARGE SCALE GENOMIC DNA]</scope>
    <source>
        <strain evidence="2 3">JCM 16608</strain>
    </source>
</reference>
<protein>
    <submittedName>
        <fullName evidence="2">Uncharacterized protein</fullName>
    </submittedName>
</protein>
<gene>
    <name evidence="2" type="ORF">E2C04_00770</name>
    <name evidence="1" type="ORF">GCM10007231_06320</name>
</gene>
<proteinExistence type="predicted"/>